<dbReference type="SUPFAM" id="SSF143011">
    <property type="entry name" value="RelE-like"/>
    <property type="match status" value="1"/>
</dbReference>
<organism evidence="1 2">
    <name type="scientific">Cysteiniphilum litorale</name>
    <dbReference type="NCBI Taxonomy" id="2056700"/>
    <lineage>
        <taxon>Bacteria</taxon>
        <taxon>Pseudomonadati</taxon>
        <taxon>Pseudomonadota</taxon>
        <taxon>Gammaproteobacteria</taxon>
        <taxon>Thiotrichales</taxon>
        <taxon>Fastidiosibacteraceae</taxon>
        <taxon>Cysteiniphilum</taxon>
    </lineage>
</organism>
<dbReference type="PANTHER" id="PTHR40266:SF2">
    <property type="entry name" value="TOXIN HIGB-1"/>
    <property type="match status" value="1"/>
</dbReference>
<sequence>MIKSFKHKGLKQLWEKGTTKGIQPKHSDKLLSLLTALDHISNEQEIITLFYRLRPHQLHGKTRPWALDVNGNWRLTFELIDGDVYIVDYRDYH</sequence>
<gene>
    <name evidence="1" type="ORF">GCM10010995_20050</name>
</gene>
<evidence type="ECO:0000313" key="1">
    <source>
        <dbReference type="EMBL" id="GGG02656.1"/>
    </source>
</evidence>
<evidence type="ECO:0000313" key="2">
    <source>
        <dbReference type="Proteomes" id="UP000636949"/>
    </source>
</evidence>
<dbReference type="AlphaFoldDB" id="A0A8J3E8X3"/>
<dbReference type="Gene3D" id="3.30.2310.20">
    <property type="entry name" value="RelE-like"/>
    <property type="match status" value="1"/>
</dbReference>
<reference evidence="1" key="2">
    <citation type="submission" date="2020-09" db="EMBL/GenBank/DDBJ databases">
        <authorList>
            <person name="Sun Q."/>
            <person name="Zhou Y."/>
        </authorList>
    </citation>
    <scope>NUCLEOTIDE SEQUENCE</scope>
    <source>
        <strain evidence="1">CGMCC 1.15758</strain>
    </source>
</reference>
<dbReference type="RefSeq" id="WP_117003320.1">
    <property type="nucleotide sequence ID" value="NZ_BMJS01000025.1"/>
</dbReference>
<dbReference type="Proteomes" id="UP000636949">
    <property type="component" value="Unassembled WGS sequence"/>
</dbReference>
<dbReference type="InterPro" id="IPR035093">
    <property type="entry name" value="RelE/ParE_toxin_dom_sf"/>
</dbReference>
<dbReference type="EMBL" id="BMJS01000025">
    <property type="protein sequence ID" value="GGG02656.1"/>
    <property type="molecule type" value="Genomic_DNA"/>
</dbReference>
<dbReference type="OrthoDB" id="9801102at2"/>
<comment type="caution">
    <text evidence="1">The sequence shown here is derived from an EMBL/GenBank/DDBJ whole genome shotgun (WGS) entry which is preliminary data.</text>
</comment>
<dbReference type="Pfam" id="PF05015">
    <property type="entry name" value="HigB-like_toxin"/>
    <property type="match status" value="1"/>
</dbReference>
<dbReference type="InterPro" id="IPR007711">
    <property type="entry name" value="HigB-1"/>
</dbReference>
<reference evidence="1" key="1">
    <citation type="journal article" date="2014" name="Int. J. Syst. Evol. Microbiol.">
        <title>Complete genome sequence of Corynebacterium casei LMG S-19264T (=DSM 44701T), isolated from a smear-ripened cheese.</title>
        <authorList>
            <consortium name="US DOE Joint Genome Institute (JGI-PGF)"/>
            <person name="Walter F."/>
            <person name="Albersmeier A."/>
            <person name="Kalinowski J."/>
            <person name="Ruckert C."/>
        </authorList>
    </citation>
    <scope>NUCLEOTIDE SEQUENCE</scope>
    <source>
        <strain evidence="1">CGMCC 1.15758</strain>
    </source>
</reference>
<accession>A0A8J3E8X3</accession>
<proteinExistence type="predicted"/>
<protein>
    <recommendedName>
        <fullName evidence="3">Proteic killer suppression protein</fullName>
    </recommendedName>
</protein>
<keyword evidence="2" id="KW-1185">Reference proteome</keyword>
<evidence type="ECO:0008006" key="3">
    <source>
        <dbReference type="Google" id="ProtNLM"/>
    </source>
</evidence>
<dbReference type="PANTHER" id="PTHR40266">
    <property type="entry name" value="TOXIN HIGB-1"/>
    <property type="match status" value="1"/>
</dbReference>
<name>A0A8J3E8X3_9GAMM</name>